<dbReference type="Proteomes" id="UP001281410">
    <property type="component" value="Unassembled WGS sequence"/>
</dbReference>
<protein>
    <submittedName>
        <fullName evidence="1">Uncharacterized protein</fullName>
    </submittedName>
</protein>
<dbReference type="EMBL" id="JANJYJ010000006">
    <property type="protein sequence ID" value="KAK3204487.1"/>
    <property type="molecule type" value="Genomic_DNA"/>
</dbReference>
<accession>A0AAE0A626</accession>
<gene>
    <name evidence="1" type="ORF">Dsin_018533</name>
</gene>
<organism evidence="1 2">
    <name type="scientific">Dipteronia sinensis</name>
    <dbReference type="NCBI Taxonomy" id="43782"/>
    <lineage>
        <taxon>Eukaryota</taxon>
        <taxon>Viridiplantae</taxon>
        <taxon>Streptophyta</taxon>
        <taxon>Embryophyta</taxon>
        <taxon>Tracheophyta</taxon>
        <taxon>Spermatophyta</taxon>
        <taxon>Magnoliopsida</taxon>
        <taxon>eudicotyledons</taxon>
        <taxon>Gunneridae</taxon>
        <taxon>Pentapetalae</taxon>
        <taxon>rosids</taxon>
        <taxon>malvids</taxon>
        <taxon>Sapindales</taxon>
        <taxon>Sapindaceae</taxon>
        <taxon>Hippocastanoideae</taxon>
        <taxon>Acereae</taxon>
        <taxon>Dipteronia</taxon>
    </lineage>
</organism>
<evidence type="ECO:0000313" key="2">
    <source>
        <dbReference type="Proteomes" id="UP001281410"/>
    </source>
</evidence>
<dbReference type="InterPro" id="IPR004242">
    <property type="entry name" value="Transposase_21"/>
</dbReference>
<dbReference type="Pfam" id="PF02992">
    <property type="entry name" value="Transposase_21"/>
    <property type="match status" value="1"/>
</dbReference>
<sequence>MAKDLRWHNSLKSEDGKMRHLVDSLAWSEINRKWPSFASDPLNIRFGIATDGFNPFQDLISRYSCGPVILVVNNFPPLLCMSKESLMLTLLILGPKQPGNDIDIYLVPLIEDLKDPWTIGIDAYSESTFNLKAILMWTIMIFQHMGICLDGLQMEDMLVQFVVKTHVQNGYHIV</sequence>
<proteinExistence type="predicted"/>
<evidence type="ECO:0000313" key="1">
    <source>
        <dbReference type="EMBL" id="KAK3204487.1"/>
    </source>
</evidence>
<dbReference type="AlphaFoldDB" id="A0AAE0A626"/>
<keyword evidence="2" id="KW-1185">Reference proteome</keyword>
<name>A0AAE0A626_9ROSI</name>
<comment type="caution">
    <text evidence="1">The sequence shown here is derived from an EMBL/GenBank/DDBJ whole genome shotgun (WGS) entry which is preliminary data.</text>
</comment>
<reference evidence="1" key="1">
    <citation type="journal article" date="2023" name="Plant J.">
        <title>Genome sequences and population genomics provide insights into the demographic history, inbreeding, and mutation load of two 'living fossil' tree species of Dipteronia.</title>
        <authorList>
            <person name="Feng Y."/>
            <person name="Comes H.P."/>
            <person name="Chen J."/>
            <person name="Zhu S."/>
            <person name="Lu R."/>
            <person name="Zhang X."/>
            <person name="Li P."/>
            <person name="Qiu J."/>
            <person name="Olsen K.M."/>
            <person name="Qiu Y."/>
        </authorList>
    </citation>
    <scope>NUCLEOTIDE SEQUENCE</scope>
    <source>
        <strain evidence="1">NBL</strain>
    </source>
</reference>